<proteinExistence type="predicted"/>
<dbReference type="RefSeq" id="WP_159448677.1">
    <property type="nucleotide sequence ID" value="NZ_FUYB01000026.1"/>
</dbReference>
<organism evidence="1 2">
    <name type="scientific">Thiothrix eikelboomii</name>
    <dbReference type="NCBI Taxonomy" id="92487"/>
    <lineage>
        <taxon>Bacteria</taxon>
        <taxon>Pseudomonadati</taxon>
        <taxon>Pseudomonadota</taxon>
        <taxon>Gammaproteobacteria</taxon>
        <taxon>Thiotrichales</taxon>
        <taxon>Thiotrichaceae</taxon>
        <taxon>Thiothrix</taxon>
    </lineage>
</organism>
<keyword evidence="2" id="KW-1185">Reference proteome</keyword>
<dbReference type="EMBL" id="FUYB01000026">
    <property type="protein sequence ID" value="SKA94152.1"/>
    <property type="molecule type" value="Genomic_DNA"/>
</dbReference>
<dbReference type="AlphaFoldDB" id="A0A1T4XX48"/>
<dbReference type="Proteomes" id="UP000190460">
    <property type="component" value="Unassembled WGS sequence"/>
</dbReference>
<evidence type="ECO:0000313" key="2">
    <source>
        <dbReference type="Proteomes" id="UP000190460"/>
    </source>
</evidence>
<name>A0A1T4XX48_9GAMM</name>
<reference evidence="1 2" key="1">
    <citation type="submission" date="2017-02" db="EMBL/GenBank/DDBJ databases">
        <authorList>
            <person name="Peterson S.W."/>
        </authorList>
    </citation>
    <scope>NUCLEOTIDE SEQUENCE [LARGE SCALE GENOMIC DNA]</scope>
    <source>
        <strain evidence="1 2">ATCC 49788</strain>
    </source>
</reference>
<protein>
    <submittedName>
        <fullName evidence="1">Uncharacterized protein</fullName>
    </submittedName>
</protein>
<gene>
    <name evidence="1" type="ORF">SAMN02745130_03620</name>
</gene>
<sequence>MVCQLLEIMHQAKQFPLPVNFGFAAQGETVQAFVAASAEFAGQSLVPTVLSLEL</sequence>
<accession>A0A1T4XX48</accession>
<evidence type="ECO:0000313" key="1">
    <source>
        <dbReference type="EMBL" id="SKA94152.1"/>
    </source>
</evidence>